<name>A0ABU5QEK3_9BACT</name>
<dbReference type="RefSeq" id="WP_323298203.1">
    <property type="nucleotide sequence ID" value="NZ_JAYFUM010000023.1"/>
</dbReference>
<proteinExistence type="predicted"/>
<evidence type="ECO:0000313" key="2">
    <source>
        <dbReference type="EMBL" id="MEA5141047.1"/>
    </source>
</evidence>
<dbReference type="EMBL" id="JAYFUM010000023">
    <property type="protein sequence ID" value="MEA5141047.1"/>
    <property type="molecule type" value="Genomic_DNA"/>
</dbReference>
<evidence type="ECO:0000259" key="1">
    <source>
        <dbReference type="Pfam" id="PF13657"/>
    </source>
</evidence>
<dbReference type="NCBIfam" id="TIGR03071">
    <property type="entry name" value="couple_hipA"/>
    <property type="match status" value="1"/>
</dbReference>
<comment type="caution">
    <text evidence="2">The sequence shown here is derived from an EMBL/GenBank/DDBJ whole genome shotgun (WGS) entry which is preliminary data.</text>
</comment>
<organism evidence="2 3">
    <name type="scientific">Arcicella rigui</name>
    <dbReference type="NCBI Taxonomy" id="797020"/>
    <lineage>
        <taxon>Bacteria</taxon>
        <taxon>Pseudomonadati</taxon>
        <taxon>Bacteroidota</taxon>
        <taxon>Cytophagia</taxon>
        <taxon>Cytophagales</taxon>
        <taxon>Flectobacillaceae</taxon>
        <taxon>Arcicella</taxon>
    </lineage>
</organism>
<accession>A0ABU5QEK3</accession>
<gene>
    <name evidence="2" type="ORF">VB248_17985</name>
</gene>
<feature type="domain" description="HipA N-terminal subdomain 1" evidence="1">
    <location>
        <begin position="6"/>
        <end position="102"/>
    </location>
</feature>
<reference evidence="2 3" key="1">
    <citation type="submission" date="2023-12" db="EMBL/GenBank/DDBJ databases">
        <title>Novel species of the genus Arcicella isolated from rivers.</title>
        <authorList>
            <person name="Lu H."/>
        </authorList>
    </citation>
    <scope>NUCLEOTIDE SEQUENCE [LARGE SCALE GENOMIC DNA]</scope>
    <source>
        <strain evidence="2 3">KCTC 23307</strain>
    </source>
</reference>
<evidence type="ECO:0000313" key="3">
    <source>
        <dbReference type="Proteomes" id="UP001302949"/>
    </source>
</evidence>
<protein>
    <submittedName>
        <fullName evidence="2">HipA N-terminal domain-containing protein</fullName>
    </submittedName>
</protein>
<keyword evidence="3" id="KW-1185">Reference proteome</keyword>
<sequence length="111" mass="12682">MSRAGNVFYQDELAGIISENEDGYYFQYDEFYLQKDNAKAISLTIPLKKEVYFSKTLFPFFDGLIPEGWLLNIAVENWKLNQRDRMGLLLTVCGDCIGAVSVRAIKQGNDE</sequence>
<dbReference type="InterPro" id="IPR052028">
    <property type="entry name" value="HipA_Ser/Thr_kinase"/>
</dbReference>
<dbReference type="Pfam" id="PF13657">
    <property type="entry name" value="Couple_hipA"/>
    <property type="match status" value="1"/>
</dbReference>
<dbReference type="PANTHER" id="PTHR37419:SF6">
    <property type="entry name" value="KINASE HI_0665-RELATED"/>
    <property type="match status" value="1"/>
</dbReference>
<dbReference type="InterPro" id="IPR017508">
    <property type="entry name" value="HipA_N1"/>
</dbReference>
<dbReference type="PANTHER" id="PTHR37419">
    <property type="entry name" value="SERINE/THREONINE-PROTEIN KINASE TOXIN HIPA"/>
    <property type="match status" value="1"/>
</dbReference>
<dbReference type="Proteomes" id="UP001302949">
    <property type="component" value="Unassembled WGS sequence"/>
</dbReference>